<keyword evidence="2" id="KW-1185">Reference proteome</keyword>
<dbReference type="Proteomes" id="UP000316330">
    <property type="component" value="Unassembled WGS sequence"/>
</dbReference>
<evidence type="ECO:0000313" key="1">
    <source>
        <dbReference type="EMBL" id="TVY01263.1"/>
    </source>
</evidence>
<gene>
    <name evidence="1" type="ORF">FPZ45_08935</name>
</gene>
<sequence>MLRGVGLAIVAFYDNRRVLHGVGLAIVAFYDNGRGLRGVGLAIVAFYDNGRVLRGIGLAIVTFYDNGRGLRVQHVGGLNRACTLEGRFLFSIMHFAAVIFAKQTKTARTVVPAVFVNMRALDAPSYLPALFVRLI</sequence>
<proteinExistence type="predicted"/>
<evidence type="ECO:0000313" key="2">
    <source>
        <dbReference type="Proteomes" id="UP000316330"/>
    </source>
</evidence>
<dbReference type="RefSeq" id="WP_144700421.1">
    <property type="nucleotide sequence ID" value="NZ_VNJJ01000004.1"/>
</dbReference>
<name>A0A559JN16_9BACL</name>
<organism evidence="1 2">
    <name type="scientific">Cohnella terricola</name>
    <dbReference type="NCBI Taxonomy" id="1289167"/>
    <lineage>
        <taxon>Bacteria</taxon>
        <taxon>Bacillati</taxon>
        <taxon>Bacillota</taxon>
        <taxon>Bacilli</taxon>
        <taxon>Bacillales</taxon>
        <taxon>Paenibacillaceae</taxon>
        <taxon>Cohnella</taxon>
    </lineage>
</organism>
<dbReference type="AlphaFoldDB" id="A0A559JN16"/>
<dbReference type="EMBL" id="VNJJ01000004">
    <property type="protein sequence ID" value="TVY01263.1"/>
    <property type="molecule type" value="Genomic_DNA"/>
</dbReference>
<accession>A0A559JN16</accession>
<reference evidence="1 2" key="1">
    <citation type="submission" date="2019-07" db="EMBL/GenBank/DDBJ databases">
        <authorList>
            <person name="Kim J."/>
        </authorList>
    </citation>
    <scope>NUCLEOTIDE SEQUENCE [LARGE SCALE GENOMIC DNA]</scope>
    <source>
        <strain evidence="1 2">G13</strain>
    </source>
</reference>
<comment type="caution">
    <text evidence="1">The sequence shown here is derived from an EMBL/GenBank/DDBJ whole genome shotgun (WGS) entry which is preliminary data.</text>
</comment>
<protein>
    <submittedName>
        <fullName evidence="1">Uncharacterized protein</fullName>
    </submittedName>
</protein>